<accession>A0A1E3HB17</accession>
<dbReference type="GeneID" id="30159678"/>
<feature type="compositionally biased region" description="Basic and acidic residues" evidence="1">
    <location>
        <begin position="180"/>
        <end position="193"/>
    </location>
</feature>
<dbReference type="AlphaFoldDB" id="A0A1E3HB17"/>
<dbReference type="OrthoDB" id="6771842at2759"/>
<evidence type="ECO:0000313" key="3">
    <source>
        <dbReference type="Proteomes" id="UP000094065"/>
    </source>
</evidence>
<sequence length="276" mass="31509">MPTHTANKSKGKATTRRHSYDTSQGALPAPKWAHTADWSNDLGTDGNSAEYHLVQWLIMRSGASMRSDWDRWRKSPKGGNGGWANLHQGAIWYLEEKGCSSQRKPETVKTKITSLRTSYIDAWQFKTSTGAGWLNEEERDSELQSAIYLCQSRTSLSNIFLGKKDDDIEDIKEEDDDKEDKDGADGDRANNRDGEEDDNDDEDGDGEEHPPNAGMAADNEIKGLEKGAKEHTQRHHNEMLLVEKEKMKTEKERMMARKRGSRLRRRRRSKRCWSPN</sequence>
<proteinExistence type="predicted"/>
<evidence type="ECO:0000313" key="2">
    <source>
        <dbReference type="EMBL" id="ODN72966.1"/>
    </source>
</evidence>
<organism evidence="2 3">
    <name type="scientific">Cryptococcus amylolentus CBS 6039</name>
    <dbReference type="NCBI Taxonomy" id="1295533"/>
    <lineage>
        <taxon>Eukaryota</taxon>
        <taxon>Fungi</taxon>
        <taxon>Dikarya</taxon>
        <taxon>Basidiomycota</taxon>
        <taxon>Agaricomycotina</taxon>
        <taxon>Tremellomycetes</taxon>
        <taxon>Tremellales</taxon>
        <taxon>Cryptococcaceae</taxon>
        <taxon>Cryptococcus</taxon>
    </lineage>
</organism>
<feature type="compositionally biased region" description="Acidic residues" evidence="1">
    <location>
        <begin position="194"/>
        <end position="206"/>
    </location>
</feature>
<dbReference type="Proteomes" id="UP000094065">
    <property type="component" value="Unassembled WGS sequence"/>
</dbReference>
<evidence type="ECO:0000256" key="1">
    <source>
        <dbReference type="SAM" id="MobiDB-lite"/>
    </source>
</evidence>
<feature type="compositionally biased region" description="Basic residues" evidence="1">
    <location>
        <begin position="7"/>
        <end position="17"/>
    </location>
</feature>
<feature type="region of interest" description="Disordered" evidence="1">
    <location>
        <begin position="170"/>
        <end position="276"/>
    </location>
</feature>
<dbReference type="PANTHER" id="PTHR33324:SF2">
    <property type="entry name" value="MYB_SANT-LIKE DNA-BINDING DOMAIN-CONTAINING PROTEIN"/>
    <property type="match status" value="1"/>
</dbReference>
<name>A0A1E3HB17_9TREE</name>
<gene>
    <name evidence="2" type="ORF">L202_08369</name>
</gene>
<dbReference type="EMBL" id="AWGJ01000014">
    <property type="protein sequence ID" value="ODN72966.1"/>
    <property type="molecule type" value="Genomic_DNA"/>
</dbReference>
<feature type="compositionally biased region" description="Acidic residues" evidence="1">
    <location>
        <begin position="170"/>
        <end position="179"/>
    </location>
</feature>
<dbReference type="PANTHER" id="PTHR33324">
    <property type="entry name" value="EXPRESSED PROTEIN"/>
    <property type="match status" value="1"/>
</dbReference>
<feature type="compositionally biased region" description="Basic residues" evidence="1">
    <location>
        <begin position="256"/>
        <end position="276"/>
    </location>
</feature>
<feature type="region of interest" description="Disordered" evidence="1">
    <location>
        <begin position="1"/>
        <end position="28"/>
    </location>
</feature>
<feature type="compositionally biased region" description="Basic and acidic residues" evidence="1">
    <location>
        <begin position="219"/>
        <end position="255"/>
    </location>
</feature>
<keyword evidence="3" id="KW-1185">Reference proteome</keyword>
<reference evidence="2 3" key="1">
    <citation type="submission" date="2016-06" db="EMBL/GenBank/DDBJ databases">
        <title>Evolution of pathogenesis and genome organization in the Tremellales.</title>
        <authorList>
            <person name="Cuomo C."/>
            <person name="Litvintseva A."/>
            <person name="Heitman J."/>
            <person name="Chen Y."/>
            <person name="Sun S."/>
            <person name="Springer D."/>
            <person name="Dromer F."/>
            <person name="Young S."/>
            <person name="Zeng Q."/>
            <person name="Chapman S."/>
            <person name="Gujja S."/>
            <person name="Saif S."/>
            <person name="Birren B."/>
        </authorList>
    </citation>
    <scope>NUCLEOTIDE SEQUENCE [LARGE SCALE GENOMIC DNA]</scope>
    <source>
        <strain evidence="2 3">CBS 6039</strain>
    </source>
</reference>
<comment type="caution">
    <text evidence="2">The sequence shown here is derived from an EMBL/GenBank/DDBJ whole genome shotgun (WGS) entry which is preliminary data.</text>
</comment>
<protein>
    <submittedName>
        <fullName evidence="2">Uncharacterized protein</fullName>
    </submittedName>
</protein>
<dbReference type="RefSeq" id="XP_018988907.1">
    <property type="nucleotide sequence ID" value="XM_019143244.1"/>
</dbReference>